<evidence type="ECO:0000313" key="6">
    <source>
        <dbReference type="Proteomes" id="UP000604046"/>
    </source>
</evidence>
<evidence type="ECO:0000313" key="5">
    <source>
        <dbReference type="EMBL" id="CAE7233951.1"/>
    </source>
</evidence>
<gene>
    <name evidence="5" type="ORF">SNAT2548_LOCUS9825</name>
</gene>
<feature type="region of interest" description="Disordered" evidence="2">
    <location>
        <begin position="1921"/>
        <end position="1945"/>
    </location>
</feature>
<dbReference type="GO" id="GO:0003824">
    <property type="term" value="F:catalytic activity"/>
    <property type="evidence" value="ECO:0007669"/>
    <property type="project" value="InterPro"/>
</dbReference>
<keyword evidence="6" id="KW-1185">Reference proteome</keyword>
<proteinExistence type="predicted"/>
<name>A0A812KUY2_9DINO</name>
<dbReference type="Pfam" id="PF00078">
    <property type="entry name" value="RVT_1"/>
    <property type="match status" value="1"/>
</dbReference>
<feature type="domain" description="Endonuclease/exonuclease/phosphatase" evidence="4">
    <location>
        <begin position="2025"/>
        <end position="2202"/>
    </location>
</feature>
<keyword evidence="1" id="KW-0175">Coiled coil</keyword>
<feature type="coiled-coil region" evidence="1">
    <location>
        <begin position="1785"/>
        <end position="1819"/>
    </location>
</feature>
<dbReference type="InterPro" id="IPR000477">
    <property type="entry name" value="RT_dom"/>
</dbReference>
<dbReference type="Pfam" id="PF03372">
    <property type="entry name" value="Exo_endo_phos"/>
    <property type="match status" value="1"/>
</dbReference>
<evidence type="ECO:0000256" key="2">
    <source>
        <dbReference type="SAM" id="MobiDB-lite"/>
    </source>
</evidence>
<dbReference type="Gene3D" id="3.60.10.10">
    <property type="entry name" value="Endonuclease/exonuclease/phosphatase"/>
    <property type="match status" value="2"/>
</dbReference>
<feature type="domain" description="Reverse transcriptase" evidence="3">
    <location>
        <begin position="2505"/>
        <end position="2718"/>
    </location>
</feature>
<comment type="caution">
    <text evidence="5">The sequence shown here is derived from an EMBL/GenBank/DDBJ whole genome shotgun (WGS) entry which is preliminary data.</text>
</comment>
<organism evidence="5 6">
    <name type="scientific">Symbiodinium natans</name>
    <dbReference type="NCBI Taxonomy" id="878477"/>
    <lineage>
        <taxon>Eukaryota</taxon>
        <taxon>Sar</taxon>
        <taxon>Alveolata</taxon>
        <taxon>Dinophyceae</taxon>
        <taxon>Suessiales</taxon>
        <taxon>Symbiodiniaceae</taxon>
        <taxon>Symbiodinium</taxon>
    </lineage>
</organism>
<reference evidence="5" key="1">
    <citation type="submission" date="2021-02" db="EMBL/GenBank/DDBJ databases">
        <authorList>
            <person name="Dougan E. K."/>
            <person name="Rhodes N."/>
            <person name="Thang M."/>
            <person name="Chan C."/>
        </authorList>
    </citation>
    <scope>NUCLEOTIDE SEQUENCE</scope>
</reference>
<evidence type="ECO:0000256" key="1">
    <source>
        <dbReference type="SAM" id="Coils"/>
    </source>
</evidence>
<evidence type="ECO:0000259" key="4">
    <source>
        <dbReference type="Pfam" id="PF03372"/>
    </source>
</evidence>
<dbReference type="InterPro" id="IPR005135">
    <property type="entry name" value="Endo/exonuclease/phosphatase"/>
</dbReference>
<feature type="region of interest" description="Disordered" evidence="2">
    <location>
        <begin position="40"/>
        <end position="61"/>
    </location>
</feature>
<evidence type="ECO:0008006" key="7">
    <source>
        <dbReference type="Google" id="ProtNLM"/>
    </source>
</evidence>
<dbReference type="PANTHER" id="PTHR19446">
    <property type="entry name" value="REVERSE TRANSCRIPTASES"/>
    <property type="match status" value="1"/>
</dbReference>
<feature type="region of interest" description="Disordered" evidence="2">
    <location>
        <begin position="3151"/>
        <end position="3177"/>
    </location>
</feature>
<accession>A0A812KUY2</accession>
<evidence type="ECO:0000259" key="3">
    <source>
        <dbReference type="Pfam" id="PF00078"/>
    </source>
</evidence>
<dbReference type="SUPFAM" id="SSF56219">
    <property type="entry name" value="DNase I-like"/>
    <property type="match status" value="2"/>
</dbReference>
<dbReference type="EMBL" id="CAJNDS010000784">
    <property type="protein sequence ID" value="CAE7233951.1"/>
    <property type="molecule type" value="Genomic_DNA"/>
</dbReference>
<sequence>MAGGRYHVCKKCGPASWIFAAKVPKFPKCQWCGTKWPTDVPTPKIWSKPEPKPRPRKPKTNKVHDCLRKVWDTLPEEACVQLKEAGFEAKPARAVDVDLVALLQQHVGDLPQVIVDALPATPTPDPRQEGKEAGDVLRSSVGKLRDLGQRKLRLQEEIDTAKDNLRAMLHKMQDIQNAIEEAKVEVAKTTKEYEDKVVKHCAEEVNNGVESVLQALGMQEASLTEEQKRKLEALKSDEAKRRCMQVCRCQAGEDPCHTLFQDPSPVPISLAALCQYEVVHHPLVTGPRRWISTHRYPVVLSQQKNPTTSQQVRRIFLPTLMKLSLGISRILVTFHASQGCGYVIVALRSKGVDFNWISLYLESGTGLDSPVNDLILTSLTQHLSLLQGMWVVGGDFNVPIQDFLNSRYEERWQGRVVGSGSPTAGGDSEIDFFVVHPSLQSLSTVRLSFDTPFKPHGLLTLDVPVHSLQLRVPTIRSVVSPAPSSFHARSPVQLVQILNVVSQQESSLALGQWSRDLQSEAQATTGAWTGGPMAIWDRWRTWLQTGMFPKSSEAFASIPPDDPLLPVLKDWVHADDRSSLTRELVPQVETKYKEALASQTSQNSESYSKWLEEAQNDHLRPLYRSLRADEQTLERPYREFTPLARPYKRLEFWCEVWQGNLVSPAPLQGEVWDALFDLAREQVRSLPKHSASSVAKICAARNPKKGGPDGWDFNDLRDLPRDAYAVLANVFKKMEEDLAIPLQVSQVQIVLLAKSALKERPIGLTSVLWRLWCKTRRFLVSQWLDSYIPDHPFDSAIPGRTSLDVALARKCSKESARVKGLRTVSLFVDINGFYDSVSWQRLCEQGLRLSFPALALCLSLRLYQGGRTVVGESQPSPTIFPGLHHCDVWLDDVSADSLHASPDIAAGAAYEAFRVLKVFMAMKHKGSRYGSTDTILDMTAHEVQDPYLIVVTQHVESLFRMMARCNRMGWEAVKDTWRVVWKRLEAAKHGWSVVTGPISAMCQYLRDLQVDGHDPSRWVFEERVLEIKPSEVSVVCQTSSFLTDIIKTQRSRRMGSASSAAGAGGGVDWTVPRRLLKSVRTKTTRYAYRAVFQGSILHNGNGGKDVCKFCGDSGATLRHLMYECPSFPGGMRLPGYVLAEKRRFPDDCLWLRGMLPLKYLPVAPSGDLEVVKTGVFLTSSQVVADGLVVATDASGGMFTKDPRLRRVSWSVVVGRVQDGQFRELGTMSGLTPPGTSVAHGESYAIVQTIKHTLGQANQCADELAGKRAATISPVAGRKVQDLDRLVTRICDYLDVDGCAPGAILPSFQAAASHVSEVGPGKTKGSWPLLARAAPTNGRGEVVALYGDPPAFQEAAPGGSSSSAQPAAKAWPPPPLRLLGVTVGALPPLVWSCAQWTEALPLPPLREGGGQRRLGPAVTFPTSMHGLDPHTYVGPVVVEARVLTRLGWGQSRVGYQLSQALVLKLTDDASLNGPEIDMDLKVSAGLHRFLYHVQEHRCQAREWLQENAANGLRVHSYLLATLATLLHLYACGVDAKDVGISNLSHRPLGTRMVPLPAFIDANNWGPSQGRRLWKQGCFSGGILSQPLGCGRNFFLMRAPGEFVCMKDTHWSAVVIMPRSRSYTVCQFCNDSWIYNHKIKRRPFCRCGQPWPLQQSQYTQDSDLGSYQWSQKRAVFAKPTKPAKTQPSKGFKGVQVLGEHWGSLPEAVQHVLKKNGLAPPEPADDEDPLLKLLMQHKEALPDEIKLELDKRDPEPFEVALATQDAFKTAVGKLRELGHHKLLLQQRIDNAKTAFTALLSQMQNLQAEIKDAEQKVEKVGGDYHEKVLKTEDGTDPMDVEAVLGQLGVQLTQEQATWKAIQAEHASKRRMSAHLIFSGSRLVQFSLLATSWVVRSAASPLKTSGPKFFSRAVFDDADHVVSSLDTLEASPSPRPRKSTISQPRPGQANKKQVQEWKALLHILEAAPVMDMPAKEADLLQWIEDLEQSKDDTLGVIDAVDAVLAGFCKKGSDSKVLLIGQANITTYRSEIRTWLVDRDESFWLLQETHVTESDTRALVNKFQSVGKQAWAGPAAPTQGGSSGGLLTLVPSYRNAVTGPAFLLDGKGFVSVSIRFRGWDLLLFNLYLQSGVGPTGGVNPEILRRLAALLSQTSTSWLVLGDWNCPPEELLRFGYAAMVKGRLAVPTSPTINTGGTLDYALASANLAPAITLTPCWDVPFKPHAAVTVELRLEVVDLPLRQLKGFSLEPTASCPDELHLPEAQACGLWDTSQPLDHEWASFSAGVEEQLFSAAAGRGWKLEDAFLPLVKTSSPEKIWKGSGPAFWQSFLLWTSKALGINPDVRVKSLFIQARTRMNDHWIDVPPHTLHALQCLLDADDLQSHTQALDIIGLQGRAALKEAIKQSEEAYSQWLEAACKGGMRGNGDNPLVEWHALQHAAVAQARTLPPITGSMVEKAIQKMAHKAIGADGWSVQMLQKLAPVQLERLAAFFNTWERQGCFPAQLSLVLVALINKSEDEERPIGLTPVPYRLWAKLRWPVFKAWLDNYAATQDWDRAKKGLSSLDVALRRKMSHEILYRKKRHGVTVLLDLKAFYENVSHHSFVAQALALEVPPLILNAAISLYSAPRWISAEKCISGPIKPTKGLVAGCPFAPGLSKIPFDSILRPAWNTGLAKTIDLYVDDTSFDTEAASPELAARRAAQLYKAVVGGLEQAGLPISIGKTDAAKDLGIDCTAGRRMHWLRASFAHELGRMSLGSVDLTIDHAAPKRPDPAYTIISQHFQAIHRLLCFIPDRQKQHFDDILPDMWMEYLHTEYPWKRAAGPVGALLCYLVDLGWTPVSASAWKCPEDTCQITTKVGMHHLLCSLALETDRWRHTRIAQQDSLSPLLTGIDWHPLKKLRCRLPPQQKTSLMAVWQGAIRADPCATCLKCGCAASLNHVLWECSWWLTNLPEPPAFERFRKEWPISSLWSRGMTPATTYPDDGQWVRTTGAWNESHVISGEGVYFATDGSPGRSKDVRFHRYTWAAIAFRLDNAEQAVIATAIGTLQTPLSVFRAEAAAVKFVAEHTQGDVDLTMDCKGILSRRANELVDRLVGEAAEQRRDPLYESSIKKLDAVITQVNTLLAKRSAALLSYDKDQGPQVQWPDKIAFKVCRRSTNPLPLRRRRAEPQDEQAPEPVPQQLQPPEPLVDNQAQGMRNPGVVLRENPQLEQRNPEHRPAALVANQAEMDEVPGIVLRENPYAPEAGPVLGAPNQDSCSEESEEEPMVPDPIVHPEPPPAPPAAHMLPAPLNFDDMDQEAGAAFAIAERARNTKPELVAFKSDLGYAGVFQALPKDQIHVWFNDTGDNTAAYIHNGRTRYGYDVGGGYVLKVGTKQAFGDEVAISALLPKVAATIIGAGSTTLQVLLSGRPWEFRSHLVAWSIVEKVELLTDFGSRNQIHPQWSLYAFALLLQLSRHFALRDVSKSNLGIKPGLSAATPMLCFFDLADWHFEGLNAGCWFPKYSLRSFIEALRCVCDVTPLEPYLRRQAVVPCLNDIIAVLPAALKANLEIQLVLMNGRVSDWAHLAALTNQ</sequence>
<dbReference type="Proteomes" id="UP000604046">
    <property type="component" value="Unassembled WGS sequence"/>
</dbReference>
<protein>
    <recommendedName>
        <fullName evidence="7">Reverse transcriptase domain-containing protein</fullName>
    </recommendedName>
</protein>
<feature type="coiled-coil region" evidence="1">
    <location>
        <begin position="144"/>
        <end position="192"/>
    </location>
</feature>
<feature type="compositionally biased region" description="Pro residues" evidence="2">
    <location>
        <begin position="3167"/>
        <end position="3177"/>
    </location>
</feature>
<dbReference type="InterPro" id="IPR036691">
    <property type="entry name" value="Endo/exonu/phosph_ase_sf"/>
</dbReference>